<dbReference type="Pfam" id="PF05729">
    <property type="entry name" value="NACHT"/>
    <property type="match status" value="1"/>
</dbReference>
<dbReference type="InterPro" id="IPR007111">
    <property type="entry name" value="NACHT_NTPase"/>
</dbReference>
<feature type="compositionally biased region" description="Low complexity" evidence="3">
    <location>
        <begin position="808"/>
        <end position="818"/>
    </location>
</feature>
<dbReference type="Gene3D" id="3.40.50.300">
    <property type="entry name" value="P-loop containing nucleotide triphosphate hydrolases"/>
    <property type="match status" value="1"/>
</dbReference>
<evidence type="ECO:0000313" key="5">
    <source>
        <dbReference type="EnsemblMetazoa" id="XP_038050703.1"/>
    </source>
</evidence>
<feature type="compositionally biased region" description="Low complexity" evidence="3">
    <location>
        <begin position="862"/>
        <end position="872"/>
    </location>
</feature>
<keyword evidence="6" id="KW-1185">Reference proteome</keyword>
<dbReference type="Proteomes" id="UP000887568">
    <property type="component" value="Unplaced"/>
</dbReference>
<protein>
    <recommendedName>
        <fullName evidence="4">NACHT domain-containing protein</fullName>
    </recommendedName>
</protein>
<dbReference type="RefSeq" id="XP_038050699.1">
    <property type="nucleotide sequence ID" value="XM_038194771.1"/>
</dbReference>
<dbReference type="EnsemblMetazoa" id="XM_038194774.1">
    <property type="protein sequence ID" value="XP_038050702.1"/>
    <property type="gene ID" value="LOC119723884"/>
</dbReference>
<dbReference type="PANTHER" id="PTHR46312">
    <property type="entry name" value="NACHT DOMAIN-CONTAINING PROTEIN"/>
    <property type="match status" value="1"/>
</dbReference>
<dbReference type="Gene3D" id="3.80.10.10">
    <property type="entry name" value="Ribonuclease Inhibitor"/>
    <property type="match status" value="2"/>
</dbReference>
<dbReference type="EnsemblMetazoa" id="XM_038194772.1">
    <property type="protein sequence ID" value="XP_038050700.1"/>
    <property type="gene ID" value="LOC119723884"/>
</dbReference>
<reference evidence="5" key="1">
    <citation type="submission" date="2022-11" db="UniProtKB">
        <authorList>
            <consortium name="EnsemblMetazoa"/>
        </authorList>
    </citation>
    <scope>IDENTIFICATION</scope>
</reference>
<evidence type="ECO:0000256" key="2">
    <source>
        <dbReference type="ARBA" id="ARBA00022840"/>
    </source>
</evidence>
<dbReference type="PROSITE" id="PS50837">
    <property type="entry name" value="NACHT"/>
    <property type="match status" value="1"/>
</dbReference>
<feature type="region of interest" description="Disordered" evidence="3">
    <location>
        <begin position="777"/>
        <end position="818"/>
    </location>
</feature>
<evidence type="ECO:0000256" key="1">
    <source>
        <dbReference type="ARBA" id="ARBA00022741"/>
    </source>
</evidence>
<feature type="compositionally biased region" description="Polar residues" evidence="3">
    <location>
        <begin position="777"/>
        <end position="796"/>
    </location>
</feature>
<dbReference type="GeneID" id="119723884"/>
<dbReference type="RefSeq" id="XP_038050700.1">
    <property type="nucleotide sequence ID" value="XM_038194772.1"/>
</dbReference>
<name>A0A913ZFY5_PATMI</name>
<dbReference type="EnsemblMetazoa" id="XM_038194775.1">
    <property type="protein sequence ID" value="XP_038050703.1"/>
    <property type="gene ID" value="LOC119723884"/>
</dbReference>
<accession>A0A913ZFY5</accession>
<feature type="domain" description="NACHT" evidence="4">
    <location>
        <begin position="964"/>
        <end position="1090"/>
    </location>
</feature>
<dbReference type="RefSeq" id="XP_038050702.1">
    <property type="nucleotide sequence ID" value="XM_038194774.1"/>
</dbReference>
<dbReference type="EnsemblMetazoa" id="XM_038194771.1">
    <property type="protein sequence ID" value="XP_038050699.1"/>
    <property type="gene ID" value="LOC119723884"/>
</dbReference>
<organism evidence="5 6">
    <name type="scientific">Patiria miniata</name>
    <name type="common">Bat star</name>
    <name type="synonym">Asterina miniata</name>
    <dbReference type="NCBI Taxonomy" id="46514"/>
    <lineage>
        <taxon>Eukaryota</taxon>
        <taxon>Metazoa</taxon>
        <taxon>Echinodermata</taxon>
        <taxon>Eleutherozoa</taxon>
        <taxon>Asterozoa</taxon>
        <taxon>Asteroidea</taxon>
        <taxon>Valvatacea</taxon>
        <taxon>Valvatida</taxon>
        <taxon>Asterinidae</taxon>
        <taxon>Patiria</taxon>
    </lineage>
</organism>
<evidence type="ECO:0000259" key="4">
    <source>
        <dbReference type="PROSITE" id="PS50837"/>
    </source>
</evidence>
<dbReference type="SUPFAM" id="SSF52047">
    <property type="entry name" value="RNI-like"/>
    <property type="match status" value="1"/>
</dbReference>
<proteinExistence type="predicted"/>
<feature type="region of interest" description="Disordered" evidence="3">
    <location>
        <begin position="844"/>
        <end position="889"/>
    </location>
</feature>
<feature type="compositionally biased region" description="Polar residues" evidence="3">
    <location>
        <begin position="16"/>
        <end position="31"/>
    </location>
</feature>
<dbReference type="PANTHER" id="PTHR46312:SF2">
    <property type="entry name" value="NUCLEOTIDE-BINDING OLIGOMERIZATION DOMAIN-CONTAINING PROTEIN 2-LIKE"/>
    <property type="match status" value="1"/>
</dbReference>
<dbReference type="InterPro" id="IPR032675">
    <property type="entry name" value="LRR_dom_sf"/>
</dbReference>
<sequence>MDVQSEAACQRPDVPTTMQQSEAAYQRTDVPTTMQQSAAAYQRTRTYVPSRMQQSEAALDLRTYVSNRMQQSAAAYQRTNVPTMMHQSALAYQRTYVPSMMQQSEGALDLRTDVPTTMQQSEAALDLRTDVPTMMQQSEAALDLRTYVSNRMHQSAPAYQRTYVPTKMQQFAAAYQRTYVPTTMQQSAAAYQQTNVPTTMQQSAAAYQRTYVPATMQRSAAAYQRTYVPTMMQQSAPAYQRTNVPTTMQQSAAAYQRTNVPTSMQQSATAYQRTDVPTMMQQSAPAYQRTNVPTSMQQSPAAYQRTYVPSLMQQPAADYQRTNVPTTMQQSAAACQRTNVPTTMQQSAAASQQTYVATTMQQFAAAYQATYVPTTVQQSAAAYQRTNVPSMMQQSAAASQQTYVATTMQQFAAAYQATYVPTKVQQSAAAYQRTNVPSMMQQSAAAYERTNVPTTVQQSAPAYQRTDVPTTMQKSAAAYQPTHVPSMMQQSAAACKRTYVPTAMQQSAAACQWTDVPTTMQQSAPAYQRTDAPTMMQKSAAAYQPTHVPSMMQQSAAACKRTYVPTAVQQSAAAYQRTDVPTMMQKSAAAYQPTHVPSMMQQSAAACKRTYVPTAMQQSAAACQPTHVPSTMQQSAAASQWTYVPTAMQQSAAACQWTDVPSTMQQSAGAYQRTDVPTMMQKSAAAYQPTHVPSTMQQSAAASQRTYVPTAMQQSAAACQWTDVPSTMQQSAAACQQTNVPTTMQQSEAASQRTNVPTTMQQSAAACQQTNVPTTMQQSETAYQRTDVPTTTQQEAQVPAALDSPQRTGNIGNSGTISGSKNSIVVGSSGVNINYIFPLQGPDGAHASHHSGHPSVDISENPPSTSQQPPTSHVASGAQGCSAPKKMKLDSPTQDAADCCEDALKSHYRGKGSFVKVLPWVGDDRKHITEIYTKLQLILGKDRVKLASYDDILQLETKEGDPIQIAVLTGLAGRGKTTLFDKMAYDWAVGSSQVLRKYKLVFLLKMYALEQSSDLVDAVFDKLLAKDVSIERGALDMFIKNSPGKVLVLLDGFDELMTTSLRESSFGSILEILSGKVLRGCTVLVSTRPSHFDRLVSEKLVQDPFTHVEVMGFSRKDVAEYVSKFYTAEPVKAKGLLKKIRSSGVLSALAASPMLLLLMCVLWREDCTLPETMSRLYRNGVLYIFKRKSLDSAKDMIEIGKVALHGLLSPDQSLSFKESDFKSIVLELALKAGILTKQTDRKGLQTHNCIQFFHKTFQEFYAAAYLQSLLEADPEEFQKMLNAIMSKGARTFEYLLRFCCGDNEACTYEIMKEFLLTYRKKLSFNSKMGQLALHCFFEGQSKRLPPEEFIHSFITDKFRIHKLDRDCLNSVIYFVKCVAEQTKDSGNKYLANVHTLHVNRCKWTWFIEELAVTMCAMTNLHAVHSKDIADIAKLLKHLPNSPELDLSDNNLRDTAALWCMHLKQLKSLTKLELSRCSLNGQDIKKIAESLRDLPNLGELNLFDNNLGGTAALWCMHLKQFKSLTKLDLRKCSLNGHDIKQIAESLGDLPNLGELDLSHNNLGGTAELWRIMDLKQLKSLTKLGLCDCSLNGQDIKHVAESLRDLPNLGELNLFGNNLDGTAASWCMRLKQLKFLPKLNLGGCSLNGQDIKHVAESLRDLPNLVELALSRNKLGGTAALWCMHLKQLKSLTKLNLCRCSLNGHDIKHVAESLRDLPNLVELDLSFNDLGGTAALWCMEVKQLLHLQRLDLRDLHLTCLTEEDKNHIDESLSDLKKNGLVIRT</sequence>
<dbReference type="RefSeq" id="XP_038050703.1">
    <property type="nucleotide sequence ID" value="XM_038194775.1"/>
</dbReference>
<keyword evidence="2" id="KW-0067">ATP-binding</keyword>
<dbReference type="SUPFAM" id="SSF52540">
    <property type="entry name" value="P-loop containing nucleoside triphosphate hydrolases"/>
    <property type="match status" value="1"/>
</dbReference>
<dbReference type="SMART" id="SM00368">
    <property type="entry name" value="LRR_RI"/>
    <property type="match status" value="6"/>
</dbReference>
<dbReference type="OrthoDB" id="1394818at2759"/>
<dbReference type="OMA" id="GPLENHI"/>
<keyword evidence="1" id="KW-0547">Nucleotide-binding</keyword>
<dbReference type="GO" id="GO:0005524">
    <property type="term" value="F:ATP binding"/>
    <property type="evidence" value="ECO:0007669"/>
    <property type="project" value="UniProtKB-KW"/>
</dbReference>
<dbReference type="InterPro" id="IPR027417">
    <property type="entry name" value="P-loop_NTPase"/>
</dbReference>
<evidence type="ECO:0000313" key="6">
    <source>
        <dbReference type="Proteomes" id="UP000887568"/>
    </source>
</evidence>
<feature type="region of interest" description="Disordered" evidence="3">
    <location>
        <begin position="1"/>
        <end position="31"/>
    </location>
</feature>
<evidence type="ECO:0000256" key="3">
    <source>
        <dbReference type="SAM" id="MobiDB-lite"/>
    </source>
</evidence>